<dbReference type="RefSeq" id="WP_290362912.1">
    <property type="nucleotide sequence ID" value="NZ_JAUFQU010000001.1"/>
</dbReference>
<accession>A0ABT8CSC2</accession>
<dbReference type="Gene3D" id="2.40.50.100">
    <property type="match status" value="1"/>
</dbReference>
<dbReference type="SUPFAM" id="SSF111369">
    <property type="entry name" value="HlyD-like secretion proteins"/>
    <property type="match status" value="1"/>
</dbReference>
<sequence length="318" mass="34975">MKKIIILYSIAAITLSCNKKPHLDSVLQGKVERDEISIVGKVAGRIDRILVSEGDFVKKGDTLAILDIPEVEAKKSQAQGAVLSAKAQYDMSVKGATANQLKQLNAKKSALKEQYEFAQKSLKRLEAMVQDSLIPQQQYDEVFAKYQGAKAQLIAVDAEIADVQHGVRVEQQNMALGQQDRALGALQEVETAEKERYIVAPQDMTIENITLRTGELALPGYTLFTGSLNESTTFRFTIAESQLSQFEKGKEVTLHVPYNNSSIKGKVKNIKKLGSYANIATAYPDYEMQDALYEVTISPENNNAAAALLSQSTVTINQ</sequence>
<name>A0ABT8CSC2_9FLAO</name>
<organism evidence="2 3">
    <name type="scientific">Paenimyroides ceti</name>
    <dbReference type="NCBI Taxonomy" id="395087"/>
    <lineage>
        <taxon>Bacteria</taxon>
        <taxon>Pseudomonadati</taxon>
        <taxon>Bacteroidota</taxon>
        <taxon>Flavobacteriia</taxon>
        <taxon>Flavobacteriales</taxon>
        <taxon>Flavobacteriaceae</taxon>
        <taxon>Paenimyroides</taxon>
    </lineage>
</organism>
<feature type="coiled-coil region" evidence="1">
    <location>
        <begin position="94"/>
        <end position="128"/>
    </location>
</feature>
<reference evidence="3" key="1">
    <citation type="journal article" date="2019" name="Int. J. Syst. Evol. Microbiol.">
        <title>The Global Catalogue of Microorganisms (GCM) 10K type strain sequencing project: providing services to taxonomists for standard genome sequencing and annotation.</title>
        <authorList>
            <consortium name="The Broad Institute Genomics Platform"/>
            <consortium name="The Broad Institute Genome Sequencing Center for Infectious Disease"/>
            <person name="Wu L."/>
            <person name="Ma J."/>
        </authorList>
    </citation>
    <scope>NUCLEOTIDE SEQUENCE [LARGE SCALE GENOMIC DNA]</scope>
    <source>
        <strain evidence="3">CECT 7184</strain>
    </source>
</reference>
<dbReference type="EMBL" id="JAUFQU010000001">
    <property type="protein sequence ID" value="MDN3706861.1"/>
    <property type="molecule type" value="Genomic_DNA"/>
</dbReference>
<evidence type="ECO:0000313" key="3">
    <source>
        <dbReference type="Proteomes" id="UP001242368"/>
    </source>
</evidence>
<evidence type="ECO:0000256" key="1">
    <source>
        <dbReference type="SAM" id="Coils"/>
    </source>
</evidence>
<dbReference type="InterPro" id="IPR030190">
    <property type="entry name" value="MacA_alpha-hairpin_sf"/>
</dbReference>
<dbReference type="Gene3D" id="6.10.140.1990">
    <property type="match status" value="1"/>
</dbReference>
<keyword evidence="1" id="KW-0175">Coiled coil</keyword>
<protein>
    <submittedName>
        <fullName evidence="2">Efflux RND transporter periplasmic adaptor subunit</fullName>
    </submittedName>
</protein>
<keyword evidence="3" id="KW-1185">Reference proteome</keyword>
<dbReference type="Proteomes" id="UP001242368">
    <property type="component" value="Unassembled WGS sequence"/>
</dbReference>
<gene>
    <name evidence="2" type="ORF">QW060_06915</name>
</gene>
<dbReference type="PROSITE" id="PS51257">
    <property type="entry name" value="PROKAR_LIPOPROTEIN"/>
    <property type="match status" value="1"/>
</dbReference>
<dbReference type="PANTHER" id="PTHR30438:SF2">
    <property type="entry name" value="MEMBRANE PROTEIN"/>
    <property type="match status" value="1"/>
</dbReference>
<dbReference type="PANTHER" id="PTHR30438">
    <property type="entry name" value="36 KDA ANTIGEN-RELATED"/>
    <property type="match status" value="1"/>
</dbReference>
<comment type="caution">
    <text evidence="2">The sequence shown here is derived from an EMBL/GenBank/DDBJ whole genome shotgun (WGS) entry which is preliminary data.</text>
</comment>
<proteinExistence type="predicted"/>
<evidence type="ECO:0000313" key="2">
    <source>
        <dbReference type="EMBL" id="MDN3706861.1"/>
    </source>
</evidence>